<keyword evidence="6 9" id="KW-0460">Magnesium</keyword>
<reference evidence="12 13" key="1">
    <citation type="journal article" date="2014" name="Genome Announc.">
        <title>Draft Genome Sequence of the Haloacid-Degrading Burkholderia caribensis Strain MBA4.</title>
        <authorList>
            <person name="Pan Y."/>
            <person name="Kong K.F."/>
            <person name="Tsang J.S."/>
        </authorList>
    </citation>
    <scope>NUCLEOTIDE SEQUENCE [LARGE SCALE GENOMIC DNA]</scope>
    <source>
        <strain evidence="12 13">MBA4</strain>
    </source>
</reference>
<dbReference type="InterPro" id="IPR029056">
    <property type="entry name" value="Ribokinase-like"/>
</dbReference>
<evidence type="ECO:0000256" key="4">
    <source>
        <dbReference type="ARBA" id="ARBA00022777"/>
    </source>
</evidence>
<comment type="caution">
    <text evidence="9">Lacks conserved residue(s) required for the propagation of feature annotation.</text>
</comment>
<dbReference type="GO" id="GO:0004747">
    <property type="term" value="F:ribokinase activity"/>
    <property type="evidence" value="ECO:0007669"/>
    <property type="project" value="UniProtKB-UniRule"/>
</dbReference>
<sequence length="321" mass="32628">MTMATQQKEGRVVILGIYVTDLTFRADRMPSIGETIAGNAFKMGPGGKGSNQAVAAARAGADVVFCTRLGNDAFGQIARATWDAEGITARASVIDGASTGAAHIFVDDTTGKNAIIVASGAAATMNAGDVDAIEADIASARVFVTQLEQPVGAAKHGLEVARKHGVTTVFNPAPALPLDDSIFPLCDYITPNETETTALTGIEVGNVDDARRAADVLLKKGVRNVIVTLGEAGALLHSAAQSVFVPAFQCGRVVETAGAGDGFTGGFAAALARGADAVEATRFGCALAGISVTRPGTAPSMPTLAEVNEVLAQAGHPVSTH</sequence>
<dbReference type="GO" id="GO:0005524">
    <property type="term" value="F:ATP binding"/>
    <property type="evidence" value="ECO:0007669"/>
    <property type="project" value="UniProtKB-UniRule"/>
</dbReference>
<feature type="binding site" evidence="9">
    <location>
        <position position="148"/>
    </location>
    <ligand>
        <name>substrate</name>
    </ligand>
</feature>
<comment type="subunit">
    <text evidence="9">Homodimer.</text>
</comment>
<feature type="active site" description="Proton acceptor" evidence="9">
    <location>
        <position position="261"/>
    </location>
</feature>
<feature type="binding site" evidence="9">
    <location>
        <position position="300"/>
    </location>
    <ligand>
        <name>K(+)</name>
        <dbReference type="ChEBI" id="CHEBI:29103"/>
    </ligand>
</feature>
<comment type="pathway">
    <text evidence="9">Carbohydrate metabolism; D-ribose degradation; D-ribose 5-phosphate from beta-D-ribopyranose: step 2/2.</text>
</comment>
<comment type="similarity">
    <text evidence="9">Belongs to the carbohydrate kinase PfkB family. Ribokinase subfamily.</text>
</comment>
<comment type="subcellular location">
    <subcellularLocation>
        <location evidence="9">Cytoplasm</location>
    </subcellularLocation>
</comment>
<name>A0A0N7JVG1_9BURK</name>
<dbReference type="Pfam" id="PF00294">
    <property type="entry name" value="PfkB"/>
    <property type="match status" value="1"/>
</dbReference>
<dbReference type="AlphaFoldDB" id="A0A0N7JVG1"/>
<evidence type="ECO:0000313" key="12">
    <source>
        <dbReference type="EMBL" id="ALL69117.1"/>
    </source>
</evidence>
<dbReference type="PANTHER" id="PTHR10584">
    <property type="entry name" value="SUGAR KINASE"/>
    <property type="match status" value="1"/>
</dbReference>
<dbReference type="SUPFAM" id="SSF53613">
    <property type="entry name" value="Ribokinase-like"/>
    <property type="match status" value="1"/>
</dbReference>
<keyword evidence="7 9" id="KW-0630">Potassium</keyword>
<evidence type="ECO:0000259" key="11">
    <source>
        <dbReference type="Pfam" id="PF00294"/>
    </source>
</evidence>
<dbReference type="Gene3D" id="3.40.1190.20">
    <property type="match status" value="1"/>
</dbReference>
<dbReference type="InterPro" id="IPR002139">
    <property type="entry name" value="Ribo/fructo_kinase"/>
</dbReference>
<organism evidence="12 13">
    <name type="scientific">Paraburkholderia caribensis MBA4</name>
    <dbReference type="NCBI Taxonomy" id="1323664"/>
    <lineage>
        <taxon>Bacteria</taxon>
        <taxon>Pseudomonadati</taxon>
        <taxon>Pseudomonadota</taxon>
        <taxon>Betaproteobacteria</taxon>
        <taxon>Burkholderiales</taxon>
        <taxon>Burkholderiaceae</taxon>
        <taxon>Paraburkholderia</taxon>
    </lineage>
</organism>
<dbReference type="GO" id="GO:0005829">
    <property type="term" value="C:cytosol"/>
    <property type="evidence" value="ECO:0007669"/>
    <property type="project" value="TreeGrafter"/>
</dbReference>
<protein>
    <recommendedName>
        <fullName evidence="9 10">Ribokinase</fullName>
        <shortName evidence="9">RK</shortName>
        <ecNumber evidence="9 10">2.7.1.15</ecNumber>
    </recommendedName>
</protein>
<dbReference type="EC" id="2.7.1.15" evidence="9 10"/>
<dbReference type="GO" id="GO:0019303">
    <property type="term" value="P:D-ribose catabolic process"/>
    <property type="evidence" value="ECO:0007669"/>
    <property type="project" value="UniProtKB-UniRule"/>
</dbReference>
<feature type="binding site" evidence="9">
    <location>
        <position position="261"/>
    </location>
    <ligand>
        <name>substrate</name>
    </ligand>
</feature>
<comment type="function">
    <text evidence="9">Catalyzes the phosphorylation of ribose at O-5 in a reaction requiring ATP and magnesium. The resulting D-ribose-5-phosphate can then be used either for sythesis of nucleotides, histidine, and tryptophan, or as a component of the pentose phosphate pathway.</text>
</comment>
<evidence type="ECO:0000256" key="2">
    <source>
        <dbReference type="ARBA" id="ARBA00022723"/>
    </source>
</evidence>
<feature type="binding site" evidence="9">
    <location>
        <position position="192"/>
    </location>
    <ligand>
        <name>ATP</name>
        <dbReference type="ChEBI" id="CHEBI:30616"/>
    </ligand>
</feature>
<dbReference type="Proteomes" id="UP000019146">
    <property type="component" value="Chromosome 2"/>
</dbReference>
<dbReference type="EMBL" id="CP012747">
    <property type="protein sequence ID" value="ALL69117.1"/>
    <property type="molecule type" value="Genomic_DNA"/>
</dbReference>
<dbReference type="InterPro" id="IPR011611">
    <property type="entry name" value="PfkB_dom"/>
</dbReference>
<comment type="catalytic activity">
    <reaction evidence="9">
        <text>D-ribose + ATP = D-ribose 5-phosphate + ADP + H(+)</text>
        <dbReference type="Rhea" id="RHEA:13697"/>
        <dbReference type="ChEBI" id="CHEBI:15378"/>
        <dbReference type="ChEBI" id="CHEBI:30616"/>
        <dbReference type="ChEBI" id="CHEBI:47013"/>
        <dbReference type="ChEBI" id="CHEBI:78346"/>
        <dbReference type="ChEBI" id="CHEBI:456216"/>
        <dbReference type="EC" id="2.7.1.15"/>
    </reaction>
</comment>
<evidence type="ECO:0000256" key="6">
    <source>
        <dbReference type="ARBA" id="ARBA00022842"/>
    </source>
</evidence>
<feature type="domain" description="Carbohydrate kinase PfkB" evidence="11">
    <location>
        <begin position="11"/>
        <end position="303"/>
    </location>
</feature>
<dbReference type="PRINTS" id="PR00990">
    <property type="entry name" value="RIBOKINASE"/>
</dbReference>
<keyword evidence="4 9" id="KW-0418">Kinase</keyword>
<dbReference type="PANTHER" id="PTHR10584:SF166">
    <property type="entry name" value="RIBOKINASE"/>
    <property type="match status" value="1"/>
</dbReference>
<accession>A0A0N7JVG1</accession>
<evidence type="ECO:0000313" key="13">
    <source>
        <dbReference type="Proteomes" id="UP000019146"/>
    </source>
</evidence>
<dbReference type="NCBIfam" id="TIGR02152">
    <property type="entry name" value="D_ribokin_bact"/>
    <property type="match status" value="1"/>
</dbReference>
<evidence type="ECO:0000256" key="1">
    <source>
        <dbReference type="ARBA" id="ARBA00022679"/>
    </source>
</evidence>
<evidence type="ECO:0000256" key="3">
    <source>
        <dbReference type="ARBA" id="ARBA00022741"/>
    </source>
</evidence>
<keyword evidence="8 9" id="KW-0119">Carbohydrate metabolism</keyword>
<feature type="binding site" evidence="9">
    <location>
        <position position="296"/>
    </location>
    <ligand>
        <name>K(+)</name>
        <dbReference type="ChEBI" id="CHEBI:29103"/>
    </ligand>
</feature>
<evidence type="ECO:0000256" key="10">
    <source>
        <dbReference type="NCBIfam" id="TIGR02152"/>
    </source>
</evidence>
<evidence type="ECO:0000256" key="7">
    <source>
        <dbReference type="ARBA" id="ARBA00022958"/>
    </source>
</evidence>
<keyword evidence="2 9" id="KW-0479">Metal-binding</keyword>
<feature type="binding site" evidence="9">
    <location>
        <begin position="47"/>
        <end position="51"/>
    </location>
    <ligand>
        <name>substrate</name>
    </ligand>
</feature>
<feature type="binding site" evidence="9">
    <location>
        <begin position="19"/>
        <end position="21"/>
    </location>
    <ligand>
        <name>substrate</name>
    </ligand>
</feature>
<proteinExistence type="inferred from homology"/>
<comment type="activity regulation">
    <text evidence="9">Activated by a monovalent cation that binds near, but not in, the active site. The most likely occupant of the site in vivo is potassium. Ion binding induces a conformational change that may alter substrate affinity.</text>
</comment>
<dbReference type="UniPathway" id="UPA00916">
    <property type="reaction ID" value="UER00889"/>
</dbReference>
<keyword evidence="3 9" id="KW-0547">Nucleotide-binding</keyword>
<keyword evidence="5 9" id="KW-0067">ATP-binding</keyword>
<dbReference type="KEGG" id="bcai:K788_0004672"/>
<evidence type="ECO:0000256" key="8">
    <source>
        <dbReference type="ARBA" id="ARBA00023277"/>
    </source>
</evidence>
<feature type="binding site" evidence="9">
    <location>
        <begin position="228"/>
        <end position="233"/>
    </location>
    <ligand>
        <name>ATP</name>
        <dbReference type="ChEBI" id="CHEBI:30616"/>
    </ligand>
</feature>
<evidence type="ECO:0000256" key="9">
    <source>
        <dbReference type="HAMAP-Rule" id="MF_01987"/>
    </source>
</evidence>
<dbReference type="GO" id="GO:0046872">
    <property type="term" value="F:metal ion binding"/>
    <property type="evidence" value="ECO:0007669"/>
    <property type="project" value="UniProtKB-KW"/>
</dbReference>
<comment type="cofactor">
    <cofactor evidence="9">
        <name>Mg(2+)</name>
        <dbReference type="ChEBI" id="CHEBI:18420"/>
    </cofactor>
    <text evidence="9">Requires a divalent cation, most likely magnesium in vivo, as an electrophilic catalyst to aid phosphoryl group transfer. It is the chelate of the metal and the nucleotide that is the actual substrate.</text>
</comment>
<feature type="binding site" evidence="9">
    <location>
        <position position="294"/>
    </location>
    <ligand>
        <name>K(+)</name>
        <dbReference type="ChEBI" id="CHEBI:29103"/>
    </ligand>
</feature>
<evidence type="ECO:0000256" key="5">
    <source>
        <dbReference type="ARBA" id="ARBA00022840"/>
    </source>
</evidence>
<dbReference type="HAMAP" id="MF_01987">
    <property type="entry name" value="Ribokinase"/>
    <property type="match status" value="1"/>
</dbReference>
<keyword evidence="9" id="KW-0963">Cytoplasm</keyword>
<gene>
    <name evidence="9" type="primary">rbsK</name>
    <name evidence="12" type="ORF">K788_0004672</name>
</gene>
<feature type="binding site" evidence="9">
    <location>
        <begin position="260"/>
        <end position="261"/>
    </location>
    <ligand>
        <name>ATP</name>
        <dbReference type="ChEBI" id="CHEBI:30616"/>
    </ligand>
</feature>
<keyword evidence="1 9" id="KW-0808">Transferase</keyword>
<feature type="binding site" evidence="9">
    <location>
        <position position="291"/>
    </location>
    <ligand>
        <name>K(+)</name>
        <dbReference type="ChEBI" id="CHEBI:29103"/>
    </ligand>
</feature>
<dbReference type="InterPro" id="IPR011877">
    <property type="entry name" value="Ribokinase"/>
</dbReference>
<dbReference type="CDD" id="cd01174">
    <property type="entry name" value="ribokinase"/>
    <property type="match status" value="1"/>
</dbReference>
<feature type="binding site" evidence="9">
    <location>
        <position position="257"/>
    </location>
    <ligand>
        <name>K(+)</name>
        <dbReference type="ChEBI" id="CHEBI:29103"/>
    </ligand>
</feature>